<evidence type="ECO:0000256" key="4">
    <source>
        <dbReference type="ARBA" id="ARBA00023242"/>
    </source>
</evidence>
<proteinExistence type="inferred from homology"/>
<dbReference type="PROSITE" id="PS50166">
    <property type="entry name" value="IMPORTIN_B_NT"/>
    <property type="match status" value="1"/>
</dbReference>
<dbReference type="InterPro" id="IPR011989">
    <property type="entry name" value="ARM-like"/>
</dbReference>
<name>A0ABR2YSX9_9CHLO</name>
<dbReference type="Pfam" id="PF03810">
    <property type="entry name" value="IBN_N"/>
    <property type="match status" value="1"/>
</dbReference>
<feature type="domain" description="Importin N-terminal" evidence="5">
    <location>
        <begin position="32"/>
        <end position="105"/>
    </location>
</feature>
<comment type="subcellular location">
    <subcellularLocation>
        <location evidence="1">Nucleus</location>
    </subcellularLocation>
</comment>
<sequence length="982" mass="107790">MEQDSLGPEDVSKLYEGLKRALSPDVNLQRAAETSLKSLEARQGFCSCLAEIIGSRNVDHSARWLATIYFKNSINRHWRLRPGQGGITDQEKAHLRTKLLSLLDQEDTQIAVQVAVVFAKELSSKRLVSDQKNFADVREQLFIPYWSQWLADTTTLLQQLPEALNIIEQNAPVVLTFERWLLELKGLRRLTLFGFQSDVKSLQNVPAVAQVAPAFLKCLQELLSLRHENTSRRSQLHAMLDRAILKLAKIFTNLLETHPWSLLHCDVFSPLLEFMCSQIVGAPAAPPQFESFYTQCMLFVHGVLKNPAYGGSSSSTFELNIAARSQAATLKRMSAEAKASLKAFWAGGRLQLLCIAIVEKFLPLNAKELQEWAESPAAFHHEADVGSWQDHLRGCAEVLLSSLLEEDRKTLAPVMVELLKSTSEACPAGSCSMQPGQRIGGVPAAVLAKEAAYNAVGVGAYELHDYIDFMSWFNTALLQELADISPEAKPLRRRAALLLGQWVVKLSAEGRPAAYRALLSLMADHDTALQLAAVSSLRALIEDWEFQEAPFLEFVAPALQLLAGLLQDSTELDTQLQVFHVFNMIIERLADGIRPYAEGILQLLPSIWQQAEGQSLLRIQVLMSVQRLVNALGMGCTSCYPFLIPILQICTDPNQPDELNLLEDGLQLWLITLRNAPAPQPKLLDLFPNLAIVMERSTEHIKTATQIITSCVLLGGPDFMGKHAANIVGILCLLLGNVKERGMLLLLPVMGLLLCSYPEHMPGVMEPALQRLLQLLLSDQEPSQVVAGGLGVFARLLLQSSPAFLQLLARAEPSLAQLAVPCGGQPGERALLALVDLWLDRFDNIGMPHARKLSALAMCVLLTVPLPALLDRLEPLAGCITSVWFEVEGSDLAGHISSGNDYFSAAQGVSADTVVSSEDAEGEATRRQELYDRDAVTHLQLSVFLRKQLATGAAVHGAAFQAALSRLPAALSEQLKAAMGET</sequence>
<dbReference type="EMBL" id="JALJOT010000005">
    <property type="protein sequence ID" value="KAK9914977.1"/>
    <property type="molecule type" value="Genomic_DNA"/>
</dbReference>
<evidence type="ECO:0000313" key="7">
    <source>
        <dbReference type="Proteomes" id="UP001491310"/>
    </source>
</evidence>
<evidence type="ECO:0000256" key="1">
    <source>
        <dbReference type="ARBA" id="ARBA00004123"/>
    </source>
</evidence>
<dbReference type="PANTHER" id="PTHR10997:SF7">
    <property type="entry name" value="IMPORTIN-11"/>
    <property type="match status" value="1"/>
</dbReference>
<gene>
    <name evidence="6" type="ORF">WJX75_003259</name>
</gene>
<keyword evidence="3" id="KW-0813">Transport</keyword>
<dbReference type="Proteomes" id="UP001491310">
    <property type="component" value="Unassembled WGS sequence"/>
</dbReference>
<dbReference type="Gene3D" id="1.25.10.10">
    <property type="entry name" value="Leucine-rich Repeat Variant"/>
    <property type="match status" value="2"/>
</dbReference>
<dbReference type="PANTHER" id="PTHR10997">
    <property type="entry name" value="IMPORTIN-7, 8, 11"/>
    <property type="match status" value="1"/>
</dbReference>
<keyword evidence="7" id="KW-1185">Reference proteome</keyword>
<comment type="caution">
    <text evidence="6">The sequence shown here is derived from an EMBL/GenBank/DDBJ whole genome shotgun (WGS) entry which is preliminary data.</text>
</comment>
<evidence type="ECO:0000313" key="6">
    <source>
        <dbReference type="EMBL" id="KAK9914977.1"/>
    </source>
</evidence>
<dbReference type="SMART" id="SM00913">
    <property type="entry name" value="IBN_N"/>
    <property type="match status" value="1"/>
</dbReference>
<dbReference type="Pfam" id="PF25758">
    <property type="entry name" value="TPR_IPO11"/>
    <property type="match status" value="1"/>
</dbReference>
<protein>
    <recommendedName>
        <fullName evidence="5">Importin N-terminal domain-containing protein</fullName>
    </recommendedName>
</protein>
<organism evidence="6 7">
    <name type="scientific">Coccomyxa subellipsoidea</name>
    <dbReference type="NCBI Taxonomy" id="248742"/>
    <lineage>
        <taxon>Eukaryota</taxon>
        <taxon>Viridiplantae</taxon>
        <taxon>Chlorophyta</taxon>
        <taxon>core chlorophytes</taxon>
        <taxon>Trebouxiophyceae</taxon>
        <taxon>Trebouxiophyceae incertae sedis</taxon>
        <taxon>Coccomyxaceae</taxon>
        <taxon>Coccomyxa</taxon>
    </lineage>
</organism>
<dbReference type="InterPro" id="IPR016024">
    <property type="entry name" value="ARM-type_fold"/>
</dbReference>
<evidence type="ECO:0000256" key="3">
    <source>
        <dbReference type="ARBA" id="ARBA00022448"/>
    </source>
</evidence>
<dbReference type="InterPro" id="IPR058669">
    <property type="entry name" value="TPR_IPO7/11-like"/>
</dbReference>
<keyword evidence="4" id="KW-0539">Nucleus</keyword>
<reference evidence="6 7" key="1">
    <citation type="journal article" date="2024" name="Nat. Commun.">
        <title>Phylogenomics reveals the evolutionary origins of lichenization in chlorophyte algae.</title>
        <authorList>
            <person name="Puginier C."/>
            <person name="Libourel C."/>
            <person name="Otte J."/>
            <person name="Skaloud P."/>
            <person name="Haon M."/>
            <person name="Grisel S."/>
            <person name="Petersen M."/>
            <person name="Berrin J.G."/>
            <person name="Delaux P.M."/>
            <person name="Dal Grande F."/>
            <person name="Keller J."/>
        </authorList>
    </citation>
    <scope>NUCLEOTIDE SEQUENCE [LARGE SCALE GENOMIC DNA]</scope>
    <source>
        <strain evidence="6 7">SAG 216-7</strain>
    </source>
</reference>
<accession>A0ABR2YSX9</accession>
<evidence type="ECO:0000256" key="2">
    <source>
        <dbReference type="ARBA" id="ARBA00007991"/>
    </source>
</evidence>
<dbReference type="SUPFAM" id="SSF48371">
    <property type="entry name" value="ARM repeat"/>
    <property type="match status" value="1"/>
</dbReference>
<evidence type="ECO:0000259" key="5">
    <source>
        <dbReference type="PROSITE" id="PS50166"/>
    </source>
</evidence>
<dbReference type="InterPro" id="IPR001494">
    <property type="entry name" value="Importin-beta_N"/>
</dbReference>
<comment type="similarity">
    <text evidence="2">Belongs to the importin beta family.</text>
</comment>